<organism evidence="2 3">
    <name type="scientific">Haliscomenobacter hydrossis (strain ATCC 27775 / DSM 1100 / LMG 10767 / O)</name>
    <dbReference type="NCBI Taxonomy" id="760192"/>
    <lineage>
        <taxon>Bacteria</taxon>
        <taxon>Pseudomonadati</taxon>
        <taxon>Bacteroidota</taxon>
        <taxon>Saprospiria</taxon>
        <taxon>Saprospirales</taxon>
        <taxon>Haliscomenobacteraceae</taxon>
        <taxon>Haliscomenobacter</taxon>
    </lineage>
</organism>
<dbReference type="HOGENOM" id="CLU_3136309_0_0_10"/>
<name>F4L7R3_HALH1</name>
<sequence>MNTILFLLLQLLLSDRTTPVSTSSTNEPASTTQVTTSSRGKVVDVDLTF</sequence>
<accession>F4L7R3</accession>
<protein>
    <submittedName>
        <fullName evidence="2">Uncharacterized protein</fullName>
    </submittedName>
</protein>
<keyword evidence="3" id="KW-1185">Reference proteome</keyword>
<evidence type="ECO:0000313" key="2">
    <source>
        <dbReference type="EMBL" id="AEE54421.1"/>
    </source>
</evidence>
<reference evidence="2 3" key="1">
    <citation type="journal article" date="2011" name="Stand. Genomic Sci.">
        <title>Complete genome sequence of Haliscomenobacter hydrossis type strain (O).</title>
        <authorList>
            <consortium name="US DOE Joint Genome Institute (JGI-PGF)"/>
            <person name="Daligault H."/>
            <person name="Lapidus A."/>
            <person name="Zeytun A."/>
            <person name="Nolan M."/>
            <person name="Lucas S."/>
            <person name="Del Rio T.G."/>
            <person name="Tice H."/>
            <person name="Cheng J.F."/>
            <person name="Tapia R."/>
            <person name="Han C."/>
            <person name="Goodwin L."/>
            <person name="Pitluck S."/>
            <person name="Liolios K."/>
            <person name="Pagani I."/>
            <person name="Ivanova N."/>
            <person name="Huntemann M."/>
            <person name="Mavromatis K."/>
            <person name="Mikhailova N."/>
            <person name="Pati A."/>
            <person name="Chen A."/>
            <person name="Palaniappan K."/>
            <person name="Land M."/>
            <person name="Hauser L."/>
            <person name="Brambilla E.M."/>
            <person name="Rohde M."/>
            <person name="Verbarg S."/>
            <person name="Goker M."/>
            <person name="Bristow J."/>
            <person name="Eisen J.A."/>
            <person name="Markowitz V."/>
            <person name="Hugenholtz P."/>
            <person name="Kyrpides N.C."/>
            <person name="Klenk H.P."/>
            <person name="Woyke T."/>
        </authorList>
    </citation>
    <scope>NUCLEOTIDE SEQUENCE [LARGE SCALE GENOMIC DNA]</scope>
    <source>
        <strain evidence="3">ATCC 27775 / DSM 1100 / LMG 10767 / O</strain>
        <plasmid evidence="3">Plasmid pHALHY01</plasmid>
    </source>
</reference>
<proteinExistence type="predicted"/>
<feature type="region of interest" description="Disordered" evidence="1">
    <location>
        <begin position="17"/>
        <end position="37"/>
    </location>
</feature>
<dbReference type="Proteomes" id="UP000008461">
    <property type="component" value="Plasmid pHALHY01"/>
</dbReference>
<dbReference type="AlphaFoldDB" id="F4L7R3"/>
<keyword evidence="2" id="KW-0614">Plasmid</keyword>
<dbReference type="EMBL" id="CP002692">
    <property type="protein sequence ID" value="AEE54421.1"/>
    <property type="molecule type" value="Genomic_DNA"/>
</dbReference>
<dbReference type="KEGG" id="hhy:Halhy_6605"/>
<reference key="2">
    <citation type="submission" date="2011-04" db="EMBL/GenBank/DDBJ databases">
        <title>Complete sequence of plasmid 1 of Haliscomenobacter hydrossis DSM 1100.</title>
        <authorList>
            <consortium name="US DOE Joint Genome Institute (JGI-PGF)"/>
            <person name="Lucas S."/>
            <person name="Han J."/>
            <person name="Lapidus A."/>
            <person name="Bruce D."/>
            <person name="Goodwin L."/>
            <person name="Pitluck S."/>
            <person name="Peters L."/>
            <person name="Kyrpides N."/>
            <person name="Mavromatis K."/>
            <person name="Ivanova N."/>
            <person name="Ovchinnikova G."/>
            <person name="Pagani I."/>
            <person name="Daligault H."/>
            <person name="Detter J.C."/>
            <person name="Han C."/>
            <person name="Land M."/>
            <person name="Hauser L."/>
            <person name="Markowitz V."/>
            <person name="Cheng J.-F."/>
            <person name="Hugenholtz P."/>
            <person name="Woyke T."/>
            <person name="Wu D."/>
            <person name="Verbarg S."/>
            <person name="Frueling A."/>
            <person name="Brambilla E."/>
            <person name="Klenk H.-P."/>
            <person name="Eisen J.A."/>
        </authorList>
    </citation>
    <scope>NUCLEOTIDE SEQUENCE</scope>
    <source>
        <strain>DSM 1100</strain>
    </source>
</reference>
<gene>
    <name evidence="2" type="ordered locus">Halhy_6605</name>
</gene>
<evidence type="ECO:0000313" key="3">
    <source>
        <dbReference type="Proteomes" id="UP000008461"/>
    </source>
</evidence>
<evidence type="ECO:0000256" key="1">
    <source>
        <dbReference type="SAM" id="MobiDB-lite"/>
    </source>
</evidence>
<dbReference type="RefSeq" id="WP_013768938.1">
    <property type="nucleotide sequence ID" value="NC_015511.1"/>
</dbReference>
<geneLocation type="plasmid" evidence="2 3">
    <name>pHALHY01</name>
</geneLocation>